<accession>A0A077NIC4</accession>
<keyword evidence="2 3" id="KW-0378">Hydrolase</keyword>
<evidence type="ECO:0000313" key="5">
    <source>
        <dbReference type="EMBL" id="CDG97615.1"/>
    </source>
</evidence>
<dbReference type="HOGENOM" id="CLU_037162_9_1_6"/>
<gene>
    <name evidence="5" type="ORF">XBP1_270155</name>
</gene>
<dbReference type="Pfam" id="PF00293">
    <property type="entry name" value="NUDIX"/>
    <property type="match status" value="1"/>
</dbReference>
<name>A0A077NIC4_XENBV</name>
<dbReference type="InterPro" id="IPR020084">
    <property type="entry name" value="NUDIX_hydrolase_CS"/>
</dbReference>
<dbReference type="InterPro" id="IPR015797">
    <property type="entry name" value="NUDIX_hydrolase-like_dom_sf"/>
</dbReference>
<organism evidence="5">
    <name type="scientific">Xenorhabdus bovienii str. puntauvense</name>
    <dbReference type="NCBI Taxonomy" id="1398201"/>
    <lineage>
        <taxon>Bacteria</taxon>
        <taxon>Pseudomonadati</taxon>
        <taxon>Pseudomonadota</taxon>
        <taxon>Gammaproteobacteria</taxon>
        <taxon>Enterobacterales</taxon>
        <taxon>Morganellaceae</taxon>
        <taxon>Xenorhabdus</taxon>
    </lineage>
</organism>
<dbReference type="CDD" id="cd04678">
    <property type="entry name" value="NUDIX_MTH2_Nudt15"/>
    <property type="match status" value="1"/>
</dbReference>
<dbReference type="PROSITE" id="PS51462">
    <property type="entry name" value="NUDIX"/>
    <property type="match status" value="1"/>
</dbReference>
<feature type="domain" description="Nudix hydrolase" evidence="4">
    <location>
        <begin position="37"/>
        <end position="168"/>
    </location>
</feature>
<proteinExistence type="inferred from homology"/>
<evidence type="ECO:0000256" key="3">
    <source>
        <dbReference type="RuleBase" id="RU003476"/>
    </source>
</evidence>
<dbReference type="Gene3D" id="3.90.79.10">
    <property type="entry name" value="Nucleoside Triphosphate Pyrophosphohydrolase"/>
    <property type="match status" value="1"/>
</dbReference>
<dbReference type="Proteomes" id="UP000028511">
    <property type="component" value="Unassembled WGS sequence"/>
</dbReference>
<dbReference type="SUPFAM" id="SSF55811">
    <property type="entry name" value="Nudix"/>
    <property type="match status" value="1"/>
</dbReference>
<comment type="similarity">
    <text evidence="3">Belongs to the Nudix hydrolase family.</text>
</comment>
<dbReference type="PANTHER" id="PTHR16099:SF5">
    <property type="entry name" value="NUCLEOTIDE TRIPHOSPHATE DIPHOSPHATASE NUDT15"/>
    <property type="match status" value="1"/>
</dbReference>
<evidence type="ECO:0000259" key="4">
    <source>
        <dbReference type="PROSITE" id="PS51462"/>
    </source>
</evidence>
<comment type="caution">
    <text evidence="5">The sequence shown here is derived from an EMBL/GenBank/DDBJ whole genome shotgun (WGS) entry which is preliminary data.</text>
</comment>
<comment type="cofactor">
    <cofactor evidence="1">
        <name>Mg(2+)</name>
        <dbReference type="ChEBI" id="CHEBI:18420"/>
    </cofactor>
</comment>
<evidence type="ECO:0000256" key="1">
    <source>
        <dbReference type="ARBA" id="ARBA00001946"/>
    </source>
</evidence>
<dbReference type="PROSITE" id="PS00893">
    <property type="entry name" value="NUDIX_BOX"/>
    <property type="match status" value="1"/>
</dbReference>
<dbReference type="EMBL" id="CBSW010000190">
    <property type="protein sequence ID" value="CDG97615.1"/>
    <property type="molecule type" value="Genomic_DNA"/>
</dbReference>
<protein>
    <submittedName>
        <fullName evidence="5">Nudix hydrolase 1 (AtNUDT1) (NADH pyrophosphatase) (DHNTP pyrophosphohydrolase) (Dihydroneopterin triphosphate pyrophosphohydrolase) (Modular protein)</fullName>
    </submittedName>
</protein>
<sequence length="174" mass="19818">MPREDFLSDDENKTTTDNLKSIFIIMDKFQPEEYTVSVVVGVGVIIINDKGEVLLGKRTSNHAPYWSIFGGHVDPGETFEECAIREIQEETGLTIQDPKVYGVCNNLETYHEEGKHTVSVCLLAHHPGGEPQLMEPEKCEQLIWCDPNQLPEPHFEASRNAIKLWQMEKFYLIA</sequence>
<dbReference type="AlphaFoldDB" id="A0A077NIC4"/>
<dbReference type="PRINTS" id="PR00502">
    <property type="entry name" value="NUDIXFAMILY"/>
</dbReference>
<dbReference type="PANTHER" id="PTHR16099">
    <property type="entry name" value="8-OXO-DGTP DIPHOSPHATES NUDT15"/>
    <property type="match status" value="1"/>
</dbReference>
<evidence type="ECO:0000256" key="2">
    <source>
        <dbReference type="ARBA" id="ARBA00022801"/>
    </source>
</evidence>
<dbReference type="InterPro" id="IPR000086">
    <property type="entry name" value="NUDIX_hydrolase_dom"/>
</dbReference>
<reference evidence="5" key="1">
    <citation type="submission" date="2013-07" db="EMBL/GenBank/DDBJ databases">
        <title>Sub-species coevolution in mutualistic symbiosis.</title>
        <authorList>
            <person name="Murfin K."/>
            <person name="Klassen J."/>
            <person name="Lee M."/>
            <person name="Forst S."/>
            <person name="Stock P."/>
            <person name="Goodrich-Blair H."/>
        </authorList>
    </citation>
    <scope>NUCLEOTIDE SEQUENCE [LARGE SCALE GENOMIC DNA]</scope>
    <source>
        <strain evidence="5">Puntauvense</strain>
    </source>
</reference>
<dbReference type="InterPro" id="IPR020476">
    <property type="entry name" value="Nudix_hydrolase"/>
</dbReference>
<dbReference type="GO" id="GO:0016787">
    <property type="term" value="F:hydrolase activity"/>
    <property type="evidence" value="ECO:0007669"/>
    <property type="project" value="UniProtKB-KW"/>
</dbReference>